<evidence type="ECO:0000313" key="2">
    <source>
        <dbReference type="WBParaSite" id="SMTH1_82200.1"/>
    </source>
</evidence>
<organism evidence="1 2">
    <name type="scientific">Schistosoma mattheei</name>
    <dbReference type="NCBI Taxonomy" id="31246"/>
    <lineage>
        <taxon>Eukaryota</taxon>
        <taxon>Metazoa</taxon>
        <taxon>Spiralia</taxon>
        <taxon>Lophotrochozoa</taxon>
        <taxon>Platyhelminthes</taxon>
        <taxon>Trematoda</taxon>
        <taxon>Digenea</taxon>
        <taxon>Strigeidida</taxon>
        <taxon>Schistosomatoidea</taxon>
        <taxon>Schistosomatidae</taxon>
        <taxon>Schistosoma</taxon>
    </lineage>
</organism>
<protein>
    <submittedName>
        <fullName evidence="2">Uncharacterized protein</fullName>
    </submittedName>
</protein>
<evidence type="ECO:0000313" key="1">
    <source>
        <dbReference type="Proteomes" id="UP000050791"/>
    </source>
</evidence>
<proteinExistence type="predicted"/>
<dbReference type="WBParaSite" id="SMTH1_82200.1">
    <property type="protein sequence ID" value="SMTH1_82200.1"/>
    <property type="gene ID" value="SMTH1_82200"/>
</dbReference>
<sequence length="274" mass="31390">MNQPKLHNALDIKNDVTNTLNCCSPPNEMNLLQVNGKCNTLETDSFGQYNSNHKPKNKSISLMNNLYPLNNTEFQSSQINPNRNNNNCNINNYLNMFNSDNDYYNNSHFIHDDINDNLKNYDTNKLGLKMIPKTIHHSESNKLSSPLFEHRPNLLPTDGNHSGRIEESTLMNTINDTNVSFMPNRHHEEVPEMKMSAFNQNSNLTERLSPYDNTVFGSSTIKYNPISINHTNIDCCEVYINESSQEENNFPLGIIKNKDNNTKLCTINSKLEND</sequence>
<accession>A0AA85BVE5</accession>
<name>A0AA85BVE5_9TREM</name>
<dbReference type="AlphaFoldDB" id="A0AA85BVE5"/>
<dbReference type="Proteomes" id="UP000050791">
    <property type="component" value="Unassembled WGS sequence"/>
</dbReference>
<reference evidence="2" key="1">
    <citation type="submission" date="2023-11" db="UniProtKB">
        <authorList>
            <consortium name="WormBaseParasite"/>
        </authorList>
    </citation>
    <scope>IDENTIFICATION</scope>
</reference>